<feature type="transmembrane region" description="Helical" evidence="6">
    <location>
        <begin position="186"/>
        <end position="211"/>
    </location>
</feature>
<evidence type="ECO:0000256" key="6">
    <source>
        <dbReference type="SAM" id="Phobius"/>
    </source>
</evidence>
<feature type="transmembrane region" description="Helical" evidence="6">
    <location>
        <begin position="51"/>
        <end position="74"/>
    </location>
</feature>
<keyword evidence="3 6" id="KW-0812">Transmembrane</keyword>
<evidence type="ECO:0000256" key="2">
    <source>
        <dbReference type="ARBA" id="ARBA00022475"/>
    </source>
</evidence>
<protein>
    <submittedName>
        <fullName evidence="7">Polysaccharide biosynthesis protein</fullName>
    </submittedName>
</protein>
<feature type="transmembrane region" description="Helical" evidence="6">
    <location>
        <begin position="391"/>
        <end position="411"/>
    </location>
</feature>
<evidence type="ECO:0000256" key="4">
    <source>
        <dbReference type="ARBA" id="ARBA00022989"/>
    </source>
</evidence>
<evidence type="ECO:0000256" key="3">
    <source>
        <dbReference type="ARBA" id="ARBA00022692"/>
    </source>
</evidence>
<evidence type="ECO:0000256" key="5">
    <source>
        <dbReference type="ARBA" id="ARBA00023136"/>
    </source>
</evidence>
<dbReference type="Proteomes" id="UP000010523">
    <property type="component" value="Unassembled WGS sequence"/>
</dbReference>
<dbReference type="GO" id="GO:0005886">
    <property type="term" value="C:plasma membrane"/>
    <property type="evidence" value="ECO:0007669"/>
    <property type="project" value="UniProtKB-SubCell"/>
</dbReference>
<dbReference type="Pfam" id="PF01943">
    <property type="entry name" value="Polysacc_synt"/>
    <property type="match status" value="1"/>
</dbReference>
<keyword evidence="5 6" id="KW-0472">Membrane</keyword>
<dbReference type="AlphaFoldDB" id="I3E0Q9"/>
<keyword evidence="4 6" id="KW-1133">Transmembrane helix</keyword>
<feature type="transmembrane region" description="Helical" evidence="6">
    <location>
        <begin position="417"/>
        <end position="440"/>
    </location>
</feature>
<feature type="transmembrane region" description="Helical" evidence="6">
    <location>
        <begin position="452"/>
        <end position="473"/>
    </location>
</feature>
<keyword evidence="2" id="KW-1003">Cell membrane</keyword>
<dbReference type="OrthoDB" id="9775950at2"/>
<feature type="transmembrane region" description="Helical" evidence="6">
    <location>
        <begin position="290"/>
        <end position="309"/>
    </location>
</feature>
<dbReference type="STRING" id="997296.PB1_06962"/>
<feature type="transmembrane region" description="Helical" evidence="6">
    <location>
        <begin position="12"/>
        <end position="31"/>
    </location>
</feature>
<dbReference type="PANTHER" id="PTHR30250:SF29">
    <property type="entry name" value="POLYSACCHARIDE BIOSYNTHESIS PROTEIN C-TERMINAL DOMAIN-CONTAINING PROTEIN"/>
    <property type="match status" value="1"/>
</dbReference>
<comment type="subcellular location">
    <subcellularLocation>
        <location evidence="1">Cell membrane</location>
        <topology evidence="1">Multi-pass membrane protein</topology>
    </subcellularLocation>
</comment>
<feature type="transmembrane region" description="Helical" evidence="6">
    <location>
        <begin position="232"/>
        <end position="257"/>
    </location>
</feature>
<dbReference type="PATRIC" id="fig|997296.3.peg.1479"/>
<evidence type="ECO:0000313" key="8">
    <source>
        <dbReference type="Proteomes" id="UP000010523"/>
    </source>
</evidence>
<dbReference type="InterPro" id="IPR024923">
    <property type="entry name" value="PG_synth_SpoVB"/>
</dbReference>
<feature type="transmembrane region" description="Helical" evidence="6">
    <location>
        <begin position="123"/>
        <end position="143"/>
    </location>
</feature>
<dbReference type="CDD" id="cd13124">
    <property type="entry name" value="MATE_SpoVB_like"/>
    <property type="match status" value="1"/>
</dbReference>
<reference evidence="7 8" key="1">
    <citation type="journal article" date="2012" name="Appl. Environ. Microbiol.">
        <title>Genome Sequence of Thermotolerant Bacillus methanolicus: Features and Regulation Related to Methylotrophy and Production of L-Lysine and L-Glutamate from Methanol.</title>
        <authorList>
            <person name="Heggeset T.M."/>
            <person name="Krog A."/>
            <person name="Balzer S."/>
            <person name="Wentzel A."/>
            <person name="Ellingsen T.E."/>
            <person name="Brautaset T."/>
        </authorList>
    </citation>
    <scope>NUCLEOTIDE SEQUENCE [LARGE SCALE GENOMIC DNA]</scope>
    <source>
        <strain evidence="7 8">PB1</strain>
    </source>
</reference>
<accession>I3E0Q9</accession>
<evidence type="ECO:0000256" key="1">
    <source>
        <dbReference type="ARBA" id="ARBA00004651"/>
    </source>
</evidence>
<dbReference type="eggNOG" id="COG2244">
    <property type="taxonomic scope" value="Bacteria"/>
</dbReference>
<sequence>MKPEFESKQLVKGAFLLTIAALIIKILSAIYRVPFQNIAGDIGFYIYQQVYPYYGAAVALSTYGFPVVISKLYAEMISANDRDGANQLLIISFFFLLMLGLVCFFGLYAGAGLLSGLMGDSNLAPLFKVISLVFLIFPFISVLRGYFQGKNDIVPTAVSQIGEQTVRVATILILASIFMAKDYSLYVVGAGAAFGSVTGALIAAFILWLFFRKKIKTSVFSKAFRVTRSQTVRMIKALSIEGTAICITGMLLILIQLADSFNLYSLLIDSGTGQEKAKVLKGIYDRGQPLIQLGTVAATSLSLTIVPMISSEKLKANKDLLLENIKSAIQISVIIGTAASVGLWSIIEPTNKMLFENTEGSNVLAVLSFIILLSSVIITLSGILQGMGYTLFPALIILAGFALKILGNLFLVPSFSIMGAAMASIVTLAIIMILLMVKVWMIIGTRLLSTRMFFVVWLAAGGMALILHVYITISERLFFISELGRAASAIQAVSAVGIGGLVYLWIILRGHILKEEDIAMLPFGSKLLLLLPKKD</sequence>
<organism evidence="7 8">
    <name type="scientific">Bacillus methanolicus PB1</name>
    <dbReference type="NCBI Taxonomy" id="997296"/>
    <lineage>
        <taxon>Bacteria</taxon>
        <taxon>Bacillati</taxon>
        <taxon>Bacillota</taxon>
        <taxon>Bacilli</taxon>
        <taxon>Bacillales</taxon>
        <taxon>Bacillaceae</taxon>
        <taxon>Bacillus</taxon>
    </lineage>
</organism>
<dbReference type="RefSeq" id="WP_003351494.1">
    <property type="nucleotide sequence ID" value="NZ_AFEU01000002.1"/>
</dbReference>
<keyword evidence="8" id="KW-1185">Reference proteome</keyword>
<name>I3E0Q9_BACMT</name>
<dbReference type="InterPro" id="IPR002797">
    <property type="entry name" value="Polysacc_synth"/>
</dbReference>
<feature type="transmembrane region" description="Helical" evidence="6">
    <location>
        <begin position="363"/>
        <end position="384"/>
    </location>
</feature>
<feature type="transmembrane region" description="Helical" evidence="6">
    <location>
        <begin position="164"/>
        <end position="180"/>
    </location>
</feature>
<dbReference type="EMBL" id="AFEU01000002">
    <property type="protein sequence ID" value="EIJ80080.1"/>
    <property type="molecule type" value="Genomic_DNA"/>
</dbReference>
<comment type="caution">
    <text evidence="7">The sequence shown here is derived from an EMBL/GenBank/DDBJ whole genome shotgun (WGS) entry which is preliminary data.</text>
</comment>
<feature type="transmembrane region" description="Helical" evidence="6">
    <location>
        <begin position="329"/>
        <end position="347"/>
    </location>
</feature>
<dbReference type="PIRSF" id="PIRSF038958">
    <property type="entry name" value="PG_synth_SpoVB"/>
    <property type="match status" value="1"/>
</dbReference>
<proteinExistence type="predicted"/>
<dbReference type="InterPro" id="IPR050833">
    <property type="entry name" value="Poly_Biosynth_Transport"/>
</dbReference>
<evidence type="ECO:0000313" key="7">
    <source>
        <dbReference type="EMBL" id="EIJ80080.1"/>
    </source>
</evidence>
<feature type="transmembrane region" description="Helical" evidence="6">
    <location>
        <begin position="86"/>
        <end position="111"/>
    </location>
</feature>
<feature type="transmembrane region" description="Helical" evidence="6">
    <location>
        <begin position="485"/>
        <end position="508"/>
    </location>
</feature>
<gene>
    <name evidence="7" type="ORF">PB1_06962</name>
</gene>
<dbReference type="PANTHER" id="PTHR30250">
    <property type="entry name" value="PST FAMILY PREDICTED COLANIC ACID TRANSPORTER"/>
    <property type="match status" value="1"/>
</dbReference>